<dbReference type="InterPro" id="IPR032350">
    <property type="entry name" value="Nbr1_FW"/>
</dbReference>
<organism evidence="8">
    <name type="scientific">Lynceus sp. MCZ IZ 141354</name>
    <dbReference type="NCBI Taxonomy" id="1930659"/>
    <lineage>
        <taxon>Eukaryota</taxon>
        <taxon>Metazoa</taxon>
        <taxon>Ecdysozoa</taxon>
        <taxon>Arthropoda</taxon>
        <taxon>Crustacea</taxon>
        <taxon>Branchiopoda</taxon>
        <taxon>Diplostraca</taxon>
        <taxon>Laevicaudata</taxon>
        <taxon>Lynceidae</taxon>
        <taxon>Lynceus</taxon>
    </lineage>
</organism>
<feature type="region of interest" description="Disordered" evidence="6">
    <location>
        <begin position="202"/>
        <end position="222"/>
    </location>
</feature>
<gene>
    <name evidence="8" type="primary">EOG090X0CQ9</name>
</gene>
<evidence type="ECO:0000256" key="1">
    <source>
        <dbReference type="ARBA" id="ARBA00004419"/>
    </source>
</evidence>
<dbReference type="CDD" id="cd14349">
    <property type="entry name" value="UBA_CF106"/>
    <property type="match status" value="1"/>
</dbReference>
<protein>
    <submittedName>
        <fullName evidence="8">EOG090X0CQ9</fullName>
    </submittedName>
</protein>
<dbReference type="GO" id="GO:0000407">
    <property type="term" value="C:phagophore assembly site"/>
    <property type="evidence" value="ECO:0007669"/>
    <property type="project" value="TreeGrafter"/>
</dbReference>
<dbReference type="SUPFAM" id="SSF46934">
    <property type="entry name" value="UBA-like"/>
    <property type="match status" value="1"/>
</dbReference>
<feature type="domain" description="Nbr1 FW" evidence="7">
    <location>
        <begin position="78"/>
        <end position="175"/>
    </location>
</feature>
<dbReference type="PANTHER" id="PTHR20930:SF0">
    <property type="entry name" value="PROTEIN ILRUN"/>
    <property type="match status" value="1"/>
</dbReference>
<dbReference type="GO" id="GO:0043130">
    <property type="term" value="F:ubiquitin binding"/>
    <property type="evidence" value="ECO:0007669"/>
    <property type="project" value="TreeGrafter"/>
</dbReference>
<proteinExistence type="predicted"/>
<evidence type="ECO:0000256" key="3">
    <source>
        <dbReference type="ARBA" id="ARBA00022771"/>
    </source>
</evidence>
<dbReference type="AlphaFoldDB" id="A0A9N6ZG66"/>
<dbReference type="CDD" id="cd14947">
    <property type="entry name" value="NBR1_like"/>
    <property type="match status" value="1"/>
</dbReference>
<evidence type="ECO:0000256" key="5">
    <source>
        <dbReference type="ARBA" id="ARBA00023329"/>
    </source>
</evidence>
<dbReference type="Gene3D" id="1.10.8.10">
    <property type="entry name" value="DNA helicase RuvA subunit, C-terminal domain"/>
    <property type="match status" value="1"/>
</dbReference>
<dbReference type="FunFam" id="2.60.40.10:FF:000199">
    <property type="entry name" value="next to BRCA1 gene 1 protein-like"/>
    <property type="match status" value="1"/>
</dbReference>
<dbReference type="InterPro" id="IPR013783">
    <property type="entry name" value="Ig-like_fold"/>
</dbReference>
<dbReference type="InterPro" id="IPR039517">
    <property type="entry name" value="C6orf106_UBA-like"/>
</dbReference>
<reference evidence="8" key="1">
    <citation type="submission" date="2021-04" db="EMBL/GenBank/DDBJ databases">
        <authorList>
            <person name="Cornetti L."/>
        </authorList>
    </citation>
    <scope>NUCLEOTIDE SEQUENCE</scope>
</reference>
<evidence type="ECO:0000313" key="8">
    <source>
        <dbReference type="EMBL" id="CAG4645788.1"/>
    </source>
</evidence>
<dbReference type="Gene3D" id="2.60.40.10">
    <property type="entry name" value="Immunoglobulins"/>
    <property type="match status" value="1"/>
</dbReference>
<keyword evidence="2" id="KW-0479">Metal-binding</keyword>
<dbReference type="PANTHER" id="PTHR20930">
    <property type="entry name" value="OVARIAN CARCINOMA ANTIGEN CA125-RELATED"/>
    <property type="match status" value="1"/>
</dbReference>
<evidence type="ECO:0000256" key="6">
    <source>
        <dbReference type="SAM" id="MobiDB-lite"/>
    </source>
</evidence>
<dbReference type="Pfam" id="PF14555">
    <property type="entry name" value="UBA_4"/>
    <property type="match status" value="1"/>
</dbReference>
<evidence type="ECO:0000256" key="4">
    <source>
        <dbReference type="ARBA" id="ARBA00022833"/>
    </source>
</evidence>
<feature type="compositionally biased region" description="Polar residues" evidence="6">
    <location>
        <begin position="202"/>
        <end position="211"/>
    </location>
</feature>
<evidence type="ECO:0000256" key="2">
    <source>
        <dbReference type="ARBA" id="ARBA00022723"/>
    </source>
</evidence>
<evidence type="ECO:0000259" key="7">
    <source>
        <dbReference type="Pfam" id="PF16158"/>
    </source>
</evidence>
<dbReference type="InterPro" id="IPR009060">
    <property type="entry name" value="UBA-like_sf"/>
</dbReference>
<keyword evidence="3" id="KW-0863">Zinc-finger</keyword>
<dbReference type="GO" id="GO:0008270">
    <property type="term" value="F:zinc ion binding"/>
    <property type="evidence" value="ECO:0007669"/>
    <property type="project" value="UniProtKB-KW"/>
</dbReference>
<dbReference type="GO" id="GO:0005776">
    <property type="term" value="C:autophagosome"/>
    <property type="evidence" value="ECO:0007669"/>
    <property type="project" value="UniProtKB-SubCell"/>
</dbReference>
<dbReference type="Pfam" id="PF16158">
    <property type="entry name" value="N_BRCA1_IG"/>
    <property type="match status" value="1"/>
</dbReference>
<accession>A0A9N6ZG66</accession>
<keyword evidence="4" id="KW-0862">Zinc</keyword>
<comment type="subcellular location">
    <subcellularLocation>
        <location evidence="1">Cytoplasmic vesicle</location>
        <location evidence="1">Autophagosome</location>
    </subcellularLocation>
</comment>
<dbReference type="GO" id="GO:0031410">
    <property type="term" value="C:cytoplasmic vesicle"/>
    <property type="evidence" value="ECO:0007669"/>
    <property type="project" value="UniProtKB-KW"/>
</dbReference>
<name>A0A9N6ZG66_9CRUS</name>
<dbReference type="EMBL" id="OC989133">
    <property type="protein sequence ID" value="CAG4645788.1"/>
    <property type="molecule type" value="Genomic_DNA"/>
</dbReference>
<dbReference type="GO" id="GO:0016236">
    <property type="term" value="P:macroautophagy"/>
    <property type="evidence" value="ECO:0007669"/>
    <property type="project" value="TreeGrafter"/>
</dbReference>
<sequence>MEVDDTDQKLLQQFSCMGTTDHEVLATQFRKLVGDVDDSTAAFFLDMNNWNLQAAICSFYEFQDTSKLPSMSFVKDVTVGEGESVPPNTRFIKTWQIANTGDEAWPLGCQLTYTHGCHLSEQERITVPPLPPKQTTDVSVEMTSPSEPGIYECKWRMVTPNGSYFGDTIWVIFTVAVGGTLAVTQQLYQFTELGGSPRSMISSNPFGQRTILSPPPEDSHMG</sequence>
<keyword evidence="5" id="KW-0968">Cytoplasmic vesicle</keyword>